<evidence type="ECO:0000313" key="1">
    <source>
        <dbReference type="EMBL" id="KAI3783655.1"/>
    </source>
</evidence>
<dbReference type="EMBL" id="CM042031">
    <property type="protein sequence ID" value="KAI3783655.1"/>
    <property type="molecule type" value="Genomic_DNA"/>
</dbReference>
<gene>
    <name evidence="1" type="ORF">L1987_42741</name>
</gene>
<accession>A0ACB9GKN6</accession>
<organism evidence="1 2">
    <name type="scientific">Smallanthus sonchifolius</name>
    <dbReference type="NCBI Taxonomy" id="185202"/>
    <lineage>
        <taxon>Eukaryota</taxon>
        <taxon>Viridiplantae</taxon>
        <taxon>Streptophyta</taxon>
        <taxon>Embryophyta</taxon>
        <taxon>Tracheophyta</taxon>
        <taxon>Spermatophyta</taxon>
        <taxon>Magnoliopsida</taxon>
        <taxon>eudicotyledons</taxon>
        <taxon>Gunneridae</taxon>
        <taxon>Pentapetalae</taxon>
        <taxon>asterids</taxon>
        <taxon>campanulids</taxon>
        <taxon>Asterales</taxon>
        <taxon>Asteraceae</taxon>
        <taxon>Asteroideae</taxon>
        <taxon>Heliantheae alliance</taxon>
        <taxon>Millerieae</taxon>
        <taxon>Smallanthus</taxon>
    </lineage>
</organism>
<comment type="caution">
    <text evidence="1">The sequence shown here is derived from an EMBL/GenBank/DDBJ whole genome shotgun (WGS) entry which is preliminary data.</text>
</comment>
<evidence type="ECO:0000313" key="2">
    <source>
        <dbReference type="Proteomes" id="UP001056120"/>
    </source>
</evidence>
<reference evidence="2" key="1">
    <citation type="journal article" date="2022" name="Mol. Ecol. Resour.">
        <title>The genomes of chicory, endive, great burdock and yacon provide insights into Asteraceae palaeo-polyploidization history and plant inulin production.</title>
        <authorList>
            <person name="Fan W."/>
            <person name="Wang S."/>
            <person name="Wang H."/>
            <person name="Wang A."/>
            <person name="Jiang F."/>
            <person name="Liu H."/>
            <person name="Zhao H."/>
            <person name="Xu D."/>
            <person name="Zhang Y."/>
        </authorList>
    </citation>
    <scope>NUCLEOTIDE SEQUENCE [LARGE SCALE GENOMIC DNA]</scope>
    <source>
        <strain evidence="2">cv. Yunnan</strain>
    </source>
</reference>
<proteinExistence type="predicted"/>
<dbReference type="Proteomes" id="UP001056120">
    <property type="component" value="Linkage Group LG14"/>
</dbReference>
<protein>
    <submittedName>
        <fullName evidence="1">Uncharacterized protein</fullName>
    </submittedName>
</protein>
<sequence>MRAGGYNIQHTLTPEAATVVKQALGLARRRGHAQVTPLHVASAMLASPTSLMRKACLQPNSHPLQCKALELCFNVALNRLPTMQSSPMMLNPNQSHHPSLSNALVAAFKRAQAHQRRGSIENQQQPILALKVEIEQLIVSILDDPSVSRVMREAGFSSTQVKTNIEQMEISISSPNPLNFSQSKENIKPKSLAKVQDEDVMSVIEMMMNKKRKNIVVIRECLASADAIVRGVIDKFETENNINLRFMQFVSLPLHSLNHLSRDDVENKARELKCLVKSFVGRGVILYLGDLKWVSDYWLNHSERKLNHSYYYSPVEHMIMEISGLMFGVDSGKLWLMGIANSQTYMRCKTGHPSLETLWDLCPLTLHVASLDLTLNLESNKATLHEMKLLTCCEECSVNATREGRTITTTHGSTLPSWLQRYKEENSRQTTNDMNAKILSNALERVVPWQREIIPGIVSTILQCRSGAMERKGKEETWLSFLGADNLGKEKIARELAKVVFGSRNNFLQMGLSRFSATRADSTDDDQEFVSNKRARDENGQSYLERFIEAVQENPNRVFFMEDVEQVDYHSQMGIKKAIKNGSITLNDGQTVAFDDAIVIFSCKSFSSISRSCSPSIRRKYSENERQETVEDCGKECVISLDLNIATKDHKSTHEVEEVSDIGILDSVDKQVIFKLQML</sequence>
<reference evidence="1 2" key="2">
    <citation type="journal article" date="2022" name="Mol. Ecol. Resour.">
        <title>The genomes of chicory, endive, great burdock and yacon provide insights into Asteraceae paleo-polyploidization history and plant inulin production.</title>
        <authorList>
            <person name="Fan W."/>
            <person name="Wang S."/>
            <person name="Wang H."/>
            <person name="Wang A."/>
            <person name="Jiang F."/>
            <person name="Liu H."/>
            <person name="Zhao H."/>
            <person name="Xu D."/>
            <person name="Zhang Y."/>
        </authorList>
    </citation>
    <scope>NUCLEOTIDE SEQUENCE [LARGE SCALE GENOMIC DNA]</scope>
    <source>
        <strain evidence="2">cv. Yunnan</strain>
        <tissue evidence="1">Leaves</tissue>
    </source>
</reference>
<keyword evidence="2" id="KW-1185">Reference proteome</keyword>
<name>A0ACB9GKN6_9ASTR</name>